<organism evidence="2 3">
    <name type="scientific">Streptococcus mitis SK597</name>
    <dbReference type="NCBI Taxonomy" id="585204"/>
    <lineage>
        <taxon>Bacteria</taxon>
        <taxon>Bacillati</taxon>
        <taxon>Bacillota</taxon>
        <taxon>Bacilli</taxon>
        <taxon>Lactobacillales</taxon>
        <taxon>Streptococcaceae</taxon>
        <taxon>Streptococcus</taxon>
        <taxon>Streptococcus mitis group</taxon>
    </lineage>
</organism>
<accession>E1LRR3</accession>
<evidence type="ECO:0000313" key="2">
    <source>
        <dbReference type="EMBL" id="EFO00840.1"/>
    </source>
</evidence>
<dbReference type="EMBL" id="AEDV01000034">
    <property type="protein sequence ID" value="EFO00840.1"/>
    <property type="molecule type" value="Genomic_DNA"/>
</dbReference>
<gene>
    <name evidence="2" type="ORF">SMSK597_0463</name>
</gene>
<name>E1LRR3_STRMT</name>
<sequence length="57" mass="6655">MKVSEKNKSKSKDQRLIILQHRNIDNKSNTDLYNVENESTKQQGSPDNTRIQIVKNK</sequence>
<protein>
    <submittedName>
        <fullName evidence="2">Uncharacterized protein</fullName>
    </submittedName>
</protein>
<dbReference type="AlphaFoldDB" id="E1LRR3"/>
<proteinExistence type="predicted"/>
<evidence type="ECO:0000256" key="1">
    <source>
        <dbReference type="SAM" id="MobiDB-lite"/>
    </source>
</evidence>
<comment type="caution">
    <text evidence="2">The sequence shown here is derived from an EMBL/GenBank/DDBJ whole genome shotgun (WGS) entry which is preliminary data.</text>
</comment>
<feature type="compositionally biased region" description="Polar residues" evidence="1">
    <location>
        <begin position="36"/>
        <end position="51"/>
    </location>
</feature>
<dbReference type="Proteomes" id="UP000003316">
    <property type="component" value="Unassembled WGS sequence"/>
</dbReference>
<feature type="region of interest" description="Disordered" evidence="1">
    <location>
        <begin position="36"/>
        <end position="57"/>
    </location>
</feature>
<reference evidence="2 3" key="1">
    <citation type="submission" date="2010-09" db="EMBL/GenBank/DDBJ databases">
        <authorList>
            <person name="Daugherty S.C."/>
            <person name="Tallon L.J."/>
            <person name="Jones K.M."/>
            <person name="Liu X."/>
            <person name="Kilian M."/>
            <person name="Tettelin H."/>
        </authorList>
    </citation>
    <scope>NUCLEOTIDE SEQUENCE [LARGE SCALE GENOMIC DNA]</scope>
    <source>
        <strain evidence="2 3">SK597</strain>
    </source>
</reference>
<evidence type="ECO:0000313" key="3">
    <source>
        <dbReference type="Proteomes" id="UP000003316"/>
    </source>
</evidence>